<feature type="signal peptide" evidence="1">
    <location>
        <begin position="1"/>
        <end position="33"/>
    </location>
</feature>
<keyword evidence="3" id="KW-1185">Reference proteome</keyword>
<feature type="chain" id="PRO_5002893114" evidence="1">
    <location>
        <begin position="34"/>
        <end position="185"/>
    </location>
</feature>
<dbReference type="AlphaFoldDB" id="B9XN96"/>
<dbReference type="STRING" id="320771.Cflav_PD1550"/>
<evidence type="ECO:0000313" key="2">
    <source>
        <dbReference type="EMBL" id="EEF58649.1"/>
    </source>
</evidence>
<keyword evidence="1" id="KW-0732">Signal</keyword>
<sequence precursor="true">MKTCCVTQSFMRKRLWAGLLLVMLTCMASVSFAASSFVVGLPGVQVVDTKIDSFGTTYVLGKDGAGESLLIKYDSSGSPIAWVGGSSPVTIRTNTLGTPTALCVAAGTTNLYIVGSANIIRVSRDSGLSNTTPLPVPASMVPNAVYYSRRLGLYLRHYIGSGGLFAKLRCARSQSAVCKLLQISQ</sequence>
<name>B9XN96_PEDPL</name>
<evidence type="ECO:0000256" key="1">
    <source>
        <dbReference type="SAM" id="SignalP"/>
    </source>
</evidence>
<dbReference type="RefSeq" id="WP_007417283.1">
    <property type="nucleotide sequence ID" value="NZ_ABOX02000039.1"/>
</dbReference>
<dbReference type="EMBL" id="ABOX02000039">
    <property type="protein sequence ID" value="EEF58649.1"/>
    <property type="molecule type" value="Genomic_DNA"/>
</dbReference>
<evidence type="ECO:0000313" key="3">
    <source>
        <dbReference type="Proteomes" id="UP000003688"/>
    </source>
</evidence>
<proteinExistence type="predicted"/>
<organism evidence="2 3">
    <name type="scientific">Pedosphaera parvula (strain Ellin514)</name>
    <dbReference type="NCBI Taxonomy" id="320771"/>
    <lineage>
        <taxon>Bacteria</taxon>
        <taxon>Pseudomonadati</taxon>
        <taxon>Verrucomicrobiota</taxon>
        <taxon>Pedosphaerae</taxon>
        <taxon>Pedosphaerales</taxon>
        <taxon>Pedosphaeraceae</taxon>
        <taxon>Pedosphaera</taxon>
    </lineage>
</organism>
<gene>
    <name evidence="2" type="ORF">Cflav_PD1550</name>
</gene>
<protein>
    <submittedName>
        <fullName evidence="2">Uncharacterized protein</fullName>
    </submittedName>
</protein>
<dbReference type="Proteomes" id="UP000003688">
    <property type="component" value="Unassembled WGS sequence"/>
</dbReference>
<comment type="caution">
    <text evidence="2">The sequence shown here is derived from an EMBL/GenBank/DDBJ whole genome shotgun (WGS) entry which is preliminary data.</text>
</comment>
<accession>B9XN96</accession>
<reference evidence="2 3" key="1">
    <citation type="journal article" date="2011" name="J. Bacteriol.">
        <title>Genome sequence of 'Pedosphaera parvula' Ellin514, an aerobic Verrucomicrobial isolate from pasture soil.</title>
        <authorList>
            <person name="Kant R."/>
            <person name="van Passel M.W."/>
            <person name="Sangwan P."/>
            <person name="Palva A."/>
            <person name="Lucas S."/>
            <person name="Copeland A."/>
            <person name="Lapidus A."/>
            <person name="Glavina Del Rio T."/>
            <person name="Dalin E."/>
            <person name="Tice H."/>
            <person name="Bruce D."/>
            <person name="Goodwin L."/>
            <person name="Pitluck S."/>
            <person name="Chertkov O."/>
            <person name="Larimer F.W."/>
            <person name="Land M.L."/>
            <person name="Hauser L."/>
            <person name="Brettin T.S."/>
            <person name="Detter J.C."/>
            <person name="Han S."/>
            <person name="de Vos W.M."/>
            <person name="Janssen P.H."/>
            <person name="Smidt H."/>
        </authorList>
    </citation>
    <scope>NUCLEOTIDE SEQUENCE [LARGE SCALE GENOMIC DNA]</scope>
    <source>
        <strain evidence="2 3">Ellin514</strain>
    </source>
</reference>